<dbReference type="InterPro" id="IPR023753">
    <property type="entry name" value="FAD/NAD-binding_dom"/>
</dbReference>
<protein>
    <submittedName>
        <fullName evidence="5">NADPH-dependent 2,4-dienoyl-CoA reductase/sulfur reductase-like enzyme</fullName>
    </submittedName>
</protein>
<dbReference type="GO" id="GO:0005737">
    <property type="term" value="C:cytoplasm"/>
    <property type="evidence" value="ECO:0007669"/>
    <property type="project" value="TreeGrafter"/>
</dbReference>
<dbReference type="GO" id="GO:0016174">
    <property type="term" value="F:NAD(P)H oxidase H2O2-forming activity"/>
    <property type="evidence" value="ECO:0007669"/>
    <property type="project" value="TreeGrafter"/>
</dbReference>
<sequence length="397" mass="42341">MDDEMERFDYVIVGGGMVADAAARGIRELDTVGSIGVFSADADEPYARPALSKKLWTDPDFTWEKVPLGTAADTGADIRLNTLVTSIDRVGKSVTLGSGESVEYDRLLLATGATPRTLDTPESDRIIYFRSADDYRTLRSLANDGAHVVVAGGGYIASEIAASLATNGVSVDLIYPHSVLGSSRFTAEIARRFEALFVEGGVNLVRERRVDSVSESSEGVEVVLDDGVKMSADAVVFGLGADPVVALAEDAGLVVDDGVVVDETLKTSDGSVWAAGDIARYPDPILGSTRVEHVDNAKEMGAAAGRSLAGADEPYSHTPYFYSQVFGTRWEAVGTLDPEGDILQINLDDDRAVVYYRDDEGKPVGVLLWQVEDARDAARQVLADAPTDEAALAQRIS</sequence>
<dbReference type="GO" id="GO:0012501">
    <property type="term" value="P:programmed cell death"/>
    <property type="evidence" value="ECO:0007669"/>
    <property type="project" value="TreeGrafter"/>
</dbReference>
<dbReference type="InterPro" id="IPR036188">
    <property type="entry name" value="FAD/NAD-bd_sf"/>
</dbReference>
<dbReference type="Pfam" id="PF07992">
    <property type="entry name" value="Pyr_redox_2"/>
    <property type="match status" value="1"/>
</dbReference>
<dbReference type="RefSeq" id="WP_341779388.1">
    <property type="nucleotide sequence ID" value="NZ_JAAOZB010000001.1"/>
</dbReference>
<dbReference type="SUPFAM" id="SSF51905">
    <property type="entry name" value="FAD/NAD(P)-binding domain"/>
    <property type="match status" value="2"/>
</dbReference>
<dbReference type="Gene3D" id="3.50.50.60">
    <property type="entry name" value="FAD/NAD(P)-binding domain"/>
    <property type="match status" value="2"/>
</dbReference>
<feature type="domain" description="FAD/NAD(P)-binding" evidence="4">
    <location>
        <begin position="8"/>
        <end position="301"/>
    </location>
</feature>
<comment type="caution">
    <text evidence="5">The sequence shown here is derived from an EMBL/GenBank/DDBJ whole genome shotgun (WGS) entry which is preliminary data.</text>
</comment>
<evidence type="ECO:0000313" key="5">
    <source>
        <dbReference type="EMBL" id="MBA8817675.1"/>
    </source>
</evidence>
<dbReference type="GO" id="GO:0033108">
    <property type="term" value="P:mitochondrial respiratory chain complex assembly"/>
    <property type="evidence" value="ECO:0007669"/>
    <property type="project" value="TreeGrafter"/>
</dbReference>
<evidence type="ECO:0000256" key="3">
    <source>
        <dbReference type="ARBA" id="ARBA00023002"/>
    </source>
</evidence>
<dbReference type="GO" id="GO:0071949">
    <property type="term" value="F:FAD binding"/>
    <property type="evidence" value="ECO:0007669"/>
    <property type="project" value="TreeGrafter"/>
</dbReference>
<dbReference type="PANTHER" id="PTHR43557:SF4">
    <property type="entry name" value="APOPTOSIS-INDUCING FACTOR 1, MITOCHONDRIAL"/>
    <property type="match status" value="1"/>
</dbReference>
<dbReference type="Gene3D" id="3.30.390.30">
    <property type="match status" value="1"/>
</dbReference>
<evidence type="ECO:0000256" key="1">
    <source>
        <dbReference type="ARBA" id="ARBA00022630"/>
    </source>
</evidence>
<dbReference type="PRINTS" id="PR00469">
    <property type="entry name" value="PNDRDTASEII"/>
</dbReference>
<keyword evidence="2" id="KW-0274">FAD</keyword>
<keyword evidence="1" id="KW-0285">Flavoprotein</keyword>
<dbReference type="PANTHER" id="PTHR43557">
    <property type="entry name" value="APOPTOSIS-INDUCING FACTOR 1"/>
    <property type="match status" value="1"/>
</dbReference>
<evidence type="ECO:0000259" key="4">
    <source>
        <dbReference type="Pfam" id="PF07992"/>
    </source>
</evidence>
<evidence type="ECO:0000313" key="6">
    <source>
        <dbReference type="Proteomes" id="UP000526083"/>
    </source>
</evidence>
<reference evidence="5 6" key="1">
    <citation type="submission" date="2020-07" db="EMBL/GenBank/DDBJ databases">
        <title>Sequencing the genomes of 1000 actinobacteria strains.</title>
        <authorList>
            <person name="Klenk H.-P."/>
        </authorList>
    </citation>
    <scope>NUCLEOTIDE SEQUENCE [LARGE SCALE GENOMIC DNA]</scope>
    <source>
        <strain evidence="5 6">DSM 27576</strain>
    </source>
</reference>
<keyword evidence="3" id="KW-0560">Oxidoreductase</keyword>
<gene>
    <name evidence="5" type="ORF">FHX48_002780</name>
</gene>
<proteinExistence type="predicted"/>
<dbReference type="InterPro" id="IPR016156">
    <property type="entry name" value="FAD/NAD-linked_Rdtase_dimer_sf"/>
</dbReference>
<organism evidence="5 6">
    <name type="scientific">Microbacterium halimionae</name>
    <dbReference type="NCBI Taxonomy" id="1526413"/>
    <lineage>
        <taxon>Bacteria</taxon>
        <taxon>Bacillati</taxon>
        <taxon>Actinomycetota</taxon>
        <taxon>Actinomycetes</taxon>
        <taxon>Micrococcales</taxon>
        <taxon>Microbacteriaceae</taxon>
        <taxon>Microbacterium</taxon>
    </lineage>
</organism>
<name>A0A7W3JRH1_9MICO</name>
<dbReference type="Proteomes" id="UP000526083">
    <property type="component" value="Unassembled WGS sequence"/>
</dbReference>
<dbReference type="SUPFAM" id="SSF55424">
    <property type="entry name" value="FAD/NAD-linked reductases, dimerisation (C-terminal) domain"/>
    <property type="match status" value="1"/>
</dbReference>
<dbReference type="PRINTS" id="PR00368">
    <property type="entry name" value="FADPNR"/>
</dbReference>
<dbReference type="AlphaFoldDB" id="A0A7W3JRH1"/>
<accession>A0A7W3JRH1</accession>
<dbReference type="EMBL" id="JACGWY010000010">
    <property type="protein sequence ID" value="MBA8817675.1"/>
    <property type="molecule type" value="Genomic_DNA"/>
</dbReference>
<dbReference type="InterPro" id="IPR050446">
    <property type="entry name" value="FAD-oxidoreductase/Apoptosis"/>
</dbReference>
<keyword evidence="6" id="KW-1185">Reference proteome</keyword>
<evidence type="ECO:0000256" key="2">
    <source>
        <dbReference type="ARBA" id="ARBA00022827"/>
    </source>
</evidence>